<comment type="caution">
    <text evidence="1">The sequence shown here is derived from an EMBL/GenBank/DDBJ whole genome shotgun (WGS) entry which is preliminary data.</text>
</comment>
<sequence>MIDIKYVMDDKKVDSKNIHLLIDIKSYVDIAEAIISNNPFQRKKVSNSGSVYSLLKEDILEGCIIPPIVLASTKNININDVKITSETLNEIIINTSQLIILDGLQRTYSLIETYKNHKEYFDSLDEKYNLRIEIYLSIDDTGILYRMLTLNTGQTPMSLRHQLEILFSKYLGSEIENVNVIKDIDDASVKNISDYKFSDLIEGYNSFIELNELPMDRFDVLQSVRTIKFISDTKSNLMDFPKFVKSFNLIARKFDLQFPGWEYPEELQIDPELKIDSNPYGKFTYRIFNRSQTITGFGAALGELIKSKAINDLSTIDDLIDKLIFSSDDLLKLNKYLDDVKIKSKKIGNGQRIFFKLFFKYLLDKDGETYLNVSQNLEKAHKRALAEV</sequence>
<dbReference type="Proteomes" id="UP000247485">
    <property type="component" value="Unassembled WGS sequence"/>
</dbReference>
<evidence type="ECO:0000313" key="1">
    <source>
        <dbReference type="EMBL" id="PXW32200.1"/>
    </source>
</evidence>
<accession>A0A318FB58</accession>
<gene>
    <name evidence="1" type="ORF">DET57_1461</name>
</gene>
<evidence type="ECO:0000313" key="2">
    <source>
        <dbReference type="Proteomes" id="UP000247485"/>
    </source>
</evidence>
<protein>
    <submittedName>
        <fullName evidence="1">Uncharacterized protein</fullName>
    </submittedName>
</protein>
<name>A0A318FB58_KLEOX</name>
<reference evidence="1 2" key="1">
    <citation type="submission" date="2018-05" db="EMBL/GenBank/DDBJ databases">
        <title>Freshwater and sediment microbial communities from various areas in North America, analyzing microbe dynamics in response to fracking.</title>
        <authorList>
            <person name="Lamendella R."/>
        </authorList>
    </citation>
    <scope>NUCLEOTIDE SEQUENCE [LARGE SCALE GENOMIC DNA]</scope>
    <source>
        <strain evidence="1 2">67</strain>
    </source>
</reference>
<dbReference type="AlphaFoldDB" id="A0A318FB58"/>
<proteinExistence type="predicted"/>
<dbReference type="EMBL" id="QJJG01000046">
    <property type="protein sequence ID" value="PXW32200.1"/>
    <property type="molecule type" value="Genomic_DNA"/>
</dbReference>
<dbReference type="RefSeq" id="WP_110277542.1">
    <property type="nucleotide sequence ID" value="NZ_QJJG01000046.1"/>
</dbReference>
<organism evidence="1 2">
    <name type="scientific">Klebsiella oxytoca</name>
    <dbReference type="NCBI Taxonomy" id="571"/>
    <lineage>
        <taxon>Bacteria</taxon>
        <taxon>Pseudomonadati</taxon>
        <taxon>Pseudomonadota</taxon>
        <taxon>Gammaproteobacteria</taxon>
        <taxon>Enterobacterales</taxon>
        <taxon>Enterobacteriaceae</taxon>
        <taxon>Klebsiella/Raoultella group</taxon>
        <taxon>Klebsiella</taxon>
    </lineage>
</organism>